<evidence type="ECO:0000256" key="1">
    <source>
        <dbReference type="ARBA" id="ARBA00004651"/>
    </source>
</evidence>
<evidence type="ECO:0000313" key="8">
    <source>
        <dbReference type="EMBL" id="MCL6268808.1"/>
    </source>
</evidence>
<feature type="transmembrane region" description="Helical" evidence="7">
    <location>
        <begin position="139"/>
        <end position="160"/>
    </location>
</feature>
<comment type="subcellular location">
    <subcellularLocation>
        <location evidence="1">Cell membrane</location>
        <topology evidence="1">Multi-pass membrane protein</topology>
    </subcellularLocation>
</comment>
<protein>
    <submittedName>
        <fullName evidence="8">Bax inhibitor-1/YccA family protein</fullName>
    </submittedName>
</protein>
<feature type="transmembrane region" description="Helical" evidence="7">
    <location>
        <begin position="111"/>
        <end position="132"/>
    </location>
</feature>
<feature type="transmembrane region" description="Helical" evidence="7">
    <location>
        <begin position="196"/>
        <end position="216"/>
    </location>
</feature>
<evidence type="ECO:0000256" key="4">
    <source>
        <dbReference type="ARBA" id="ARBA00022692"/>
    </source>
</evidence>
<evidence type="ECO:0000256" key="2">
    <source>
        <dbReference type="ARBA" id="ARBA00010350"/>
    </source>
</evidence>
<feature type="transmembrane region" description="Helical" evidence="7">
    <location>
        <begin position="30"/>
        <end position="48"/>
    </location>
</feature>
<keyword evidence="5 7" id="KW-1133">Transmembrane helix</keyword>
<organism evidence="8 9">
    <name type="scientific">Parendozoicomonas callyspongiae</name>
    <dbReference type="NCBI Taxonomy" id="2942213"/>
    <lineage>
        <taxon>Bacteria</taxon>
        <taxon>Pseudomonadati</taxon>
        <taxon>Pseudomonadota</taxon>
        <taxon>Gammaproteobacteria</taxon>
        <taxon>Oceanospirillales</taxon>
        <taxon>Endozoicomonadaceae</taxon>
        <taxon>Parendozoicomonas</taxon>
    </lineage>
</organism>
<feature type="transmembrane region" description="Helical" evidence="7">
    <location>
        <begin position="166"/>
        <end position="184"/>
    </location>
</feature>
<comment type="caution">
    <text evidence="8">The sequence shown here is derived from an EMBL/GenBank/DDBJ whole genome shotgun (WGS) entry which is preliminary data.</text>
</comment>
<dbReference type="Pfam" id="PF01027">
    <property type="entry name" value="Bax1-I"/>
    <property type="match status" value="1"/>
</dbReference>
<gene>
    <name evidence="8" type="ORF">M3P05_02440</name>
</gene>
<feature type="transmembrane region" description="Helical" evidence="7">
    <location>
        <begin position="54"/>
        <end position="71"/>
    </location>
</feature>
<proteinExistence type="inferred from homology"/>
<dbReference type="EMBL" id="JAMFLX010000002">
    <property type="protein sequence ID" value="MCL6268808.1"/>
    <property type="molecule type" value="Genomic_DNA"/>
</dbReference>
<dbReference type="CDD" id="cd10433">
    <property type="entry name" value="YccA_like"/>
    <property type="match status" value="1"/>
</dbReference>
<dbReference type="InterPro" id="IPR006214">
    <property type="entry name" value="Bax_inhibitor_1-related"/>
</dbReference>
<reference evidence="8 9" key="1">
    <citation type="submission" date="2022-05" db="EMBL/GenBank/DDBJ databases">
        <authorList>
            <person name="Park J.-S."/>
        </authorList>
    </citation>
    <scope>NUCLEOTIDE SEQUENCE [LARGE SCALE GENOMIC DNA]</scope>
    <source>
        <strain evidence="8 9">2012CJ34-2</strain>
    </source>
</reference>
<keyword evidence="4 7" id="KW-0812">Transmembrane</keyword>
<dbReference type="Proteomes" id="UP001203338">
    <property type="component" value="Unassembled WGS sequence"/>
</dbReference>
<dbReference type="PANTHER" id="PTHR23291:SF115">
    <property type="entry name" value="MODULATOR OF FTSH PROTEASE YCCA"/>
    <property type="match status" value="1"/>
</dbReference>
<dbReference type="PANTHER" id="PTHR23291">
    <property type="entry name" value="BAX INHIBITOR-RELATED"/>
    <property type="match status" value="1"/>
</dbReference>
<keyword evidence="6 7" id="KW-0472">Membrane</keyword>
<keyword evidence="3" id="KW-1003">Cell membrane</keyword>
<evidence type="ECO:0000256" key="6">
    <source>
        <dbReference type="ARBA" id="ARBA00023136"/>
    </source>
</evidence>
<evidence type="ECO:0000256" key="7">
    <source>
        <dbReference type="RuleBase" id="RU004379"/>
    </source>
</evidence>
<evidence type="ECO:0000256" key="5">
    <source>
        <dbReference type="ARBA" id="ARBA00022989"/>
    </source>
</evidence>
<dbReference type="RefSeq" id="WP_249697638.1">
    <property type="nucleotide sequence ID" value="NZ_JAMFLX010000002.1"/>
</dbReference>
<keyword evidence="9" id="KW-1185">Reference proteome</keyword>
<feature type="transmembrane region" description="Helical" evidence="7">
    <location>
        <begin position="78"/>
        <end position="99"/>
    </location>
</feature>
<sequence>MAQSPSPYVREQAVQGGLGINVNKVIKNTYMLLGMTLLFSAAMAWVSMSIGAGFMSPILSLVISLGLLFAVQAARNSIWALPLVFAFTGFFGFNFGPLLSVYLANPALSEILMTALGSTAFIFFGLSAYVMVSKKDFSFLRGFVFVGLLVLVGASLVSLFVDMSGLSLAISAGAVLLASALILFDTSRIIHGGETNYIMATVSLYLDIYMLFIHLLNLLTALSGRD</sequence>
<name>A0ABT0PBZ4_9GAMM</name>
<evidence type="ECO:0000256" key="3">
    <source>
        <dbReference type="ARBA" id="ARBA00022475"/>
    </source>
</evidence>
<accession>A0ABT0PBZ4</accession>
<evidence type="ECO:0000313" key="9">
    <source>
        <dbReference type="Proteomes" id="UP001203338"/>
    </source>
</evidence>
<comment type="similarity">
    <text evidence="2 7">Belongs to the BI1 family.</text>
</comment>